<evidence type="ECO:0000256" key="1">
    <source>
        <dbReference type="SAM" id="MobiDB-lite"/>
    </source>
</evidence>
<keyword evidence="4" id="KW-1185">Reference proteome</keyword>
<comment type="caution">
    <text evidence="3">The sequence shown here is derived from an EMBL/GenBank/DDBJ whole genome shotgun (WGS) entry which is preliminary data.</text>
</comment>
<dbReference type="InterPro" id="IPR036457">
    <property type="entry name" value="PPM-type-like_dom_sf"/>
</dbReference>
<dbReference type="CDD" id="cd00143">
    <property type="entry name" value="PP2Cc"/>
    <property type="match status" value="1"/>
</dbReference>
<evidence type="ECO:0000313" key="3">
    <source>
        <dbReference type="EMBL" id="TXB68311.1"/>
    </source>
</evidence>
<dbReference type="RefSeq" id="WP_147165891.1">
    <property type="nucleotide sequence ID" value="NZ_VOOR01000004.1"/>
</dbReference>
<dbReference type="SMART" id="SM00332">
    <property type="entry name" value="PP2Cc"/>
    <property type="match status" value="1"/>
</dbReference>
<name>A0A5C6S1B1_9BACT</name>
<dbReference type="OrthoDB" id="9801841at2"/>
<dbReference type="Gene3D" id="3.60.40.10">
    <property type="entry name" value="PPM-type phosphatase domain"/>
    <property type="match status" value="1"/>
</dbReference>
<accession>A0A5C6S1B1</accession>
<dbReference type="InterPro" id="IPR001932">
    <property type="entry name" value="PPM-type_phosphatase-like_dom"/>
</dbReference>
<proteinExistence type="predicted"/>
<evidence type="ECO:0000313" key="4">
    <source>
        <dbReference type="Proteomes" id="UP000321580"/>
    </source>
</evidence>
<organism evidence="3 4">
    <name type="scientific">Phaeodactylibacter luteus</name>
    <dbReference type="NCBI Taxonomy" id="1564516"/>
    <lineage>
        <taxon>Bacteria</taxon>
        <taxon>Pseudomonadati</taxon>
        <taxon>Bacteroidota</taxon>
        <taxon>Saprospiria</taxon>
        <taxon>Saprospirales</taxon>
        <taxon>Haliscomenobacteraceae</taxon>
        <taxon>Phaeodactylibacter</taxon>
    </lineage>
</organism>
<dbReference type="PROSITE" id="PS51746">
    <property type="entry name" value="PPM_2"/>
    <property type="match status" value="1"/>
</dbReference>
<dbReference type="Pfam" id="PF13672">
    <property type="entry name" value="PP2C_2"/>
    <property type="match status" value="1"/>
</dbReference>
<dbReference type="AlphaFoldDB" id="A0A5C6S1B1"/>
<dbReference type="SUPFAM" id="SSF81606">
    <property type="entry name" value="PP2C-like"/>
    <property type="match status" value="1"/>
</dbReference>
<dbReference type="SMART" id="SM00331">
    <property type="entry name" value="PP2C_SIG"/>
    <property type="match status" value="1"/>
</dbReference>
<feature type="domain" description="PPM-type phosphatase" evidence="2">
    <location>
        <begin position="11"/>
        <end position="279"/>
    </location>
</feature>
<gene>
    <name evidence="3" type="ORF">FRY97_02725</name>
</gene>
<dbReference type="Proteomes" id="UP000321580">
    <property type="component" value="Unassembled WGS sequence"/>
</dbReference>
<evidence type="ECO:0000259" key="2">
    <source>
        <dbReference type="PROSITE" id="PS51746"/>
    </source>
</evidence>
<dbReference type="EMBL" id="VOOR01000004">
    <property type="protein sequence ID" value="TXB68311.1"/>
    <property type="molecule type" value="Genomic_DNA"/>
</dbReference>
<protein>
    <submittedName>
        <fullName evidence="3">Serine/threonine-protein phosphatase</fullName>
    </submittedName>
</protein>
<reference evidence="3 4" key="1">
    <citation type="submission" date="2019-08" db="EMBL/GenBank/DDBJ databases">
        <title>Genome of Phaeodactylibacter luteus.</title>
        <authorList>
            <person name="Bowman J.P."/>
        </authorList>
    </citation>
    <scope>NUCLEOTIDE SEQUENCE [LARGE SCALE GENOMIC DNA]</scope>
    <source>
        <strain evidence="3 4">KCTC 42180</strain>
    </source>
</reference>
<sequence length="609" mass="67371">MPSTHTLALDLFGSTDVGQARPHNEDNFLLLPDISRFQSFEDELAKVSLSSVGAFIMVADGMGGGAAGEVASEMAKAHCLDRLANLRQWPEDDEGRLSLLCEMIVGAHMDIAERALQNIHLLGMGTTATLVLILEGKAYLAWSGDSRVYRYNSAGVEQDRSYHLPDMQILIDEHSVVWDMVRQGRLSPEGARMHPESHIITQNLGFADEPPYPESKVVSLYQNDRLLVCSDGLNSMLSDPEIRGLLTGKGETGQTVAELIAAANAAGGHDNITVVLADVRQGPPPELAKLEKRAQGRVITQQLGSTQAALTPAQSEMASAQPVAAVPEPSPSAPRSKVLFFGLLLGLLLAAGAGGINWYWNSGEPEPSSPRREEPLEPEEKDLDSSGVREGQDEGEKAPPISVATGKRQTTTITWEQVPPDTVYVNDDFDVKVKVEGRASSKSGWWKVNGNIEKDKAEESERFSFSEPGEVRLQYEHNGIDSDPETIIVRPKPEEVRSELEDLLPPDWEESRNELLSEIERLDSIAEYKKESYESAFAQAERGEQTKMYENYKLEFHSYLQDLESLRSKLDNEPENTDAWEKLREDIESMLNALKPSIEDKQVPTLKRQ</sequence>
<feature type="region of interest" description="Disordered" evidence="1">
    <location>
        <begin position="364"/>
        <end position="408"/>
    </location>
</feature>